<organism evidence="1 2">
    <name type="scientific">Adiantum capillus-veneris</name>
    <name type="common">Maidenhair fern</name>
    <dbReference type="NCBI Taxonomy" id="13818"/>
    <lineage>
        <taxon>Eukaryota</taxon>
        <taxon>Viridiplantae</taxon>
        <taxon>Streptophyta</taxon>
        <taxon>Embryophyta</taxon>
        <taxon>Tracheophyta</taxon>
        <taxon>Polypodiopsida</taxon>
        <taxon>Polypodiidae</taxon>
        <taxon>Polypodiales</taxon>
        <taxon>Pteridineae</taxon>
        <taxon>Pteridaceae</taxon>
        <taxon>Vittarioideae</taxon>
        <taxon>Adiantum</taxon>
    </lineage>
</organism>
<protein>
    <submittedName>
        <fullName evidence="1">Uncharacterized protein</fullName>
    </submittedName>
</protein>
<dbReference type="AlphaFoldDB" id="A0A9D4ZD50"/>
<dbReference type="Proteomes" id="UP000886520">
    <property type="component" value="Chromosome 15"/>
</dbReference>
<comment type="caution">
    <text evidence="1">The sequence shown here is derived from an EMBL/GenBank/DDBJ whole genome shotgun (WGS) entry which is preliminary data.</text>
</comment>
<evidence type="ECO:0000313" key="2">
    <source>
        <dbReference type="Proteomes" id="UP000886520"/>
    </source>
</evidence>
<accession>A0A9D4ZD50</accession>
<reference evidence="1" key="1">
    <citation type="submission" date="2021-01" db="EMBL/GenBank/DDBJ databases">
        <title>Adiantum capillus-veneris genome.</title>
        <authorList>
            <person name="Fang Y."/>
            <person name="Liao Q."/>
        </authorList>
    </citation>
    <scope>NUCLEOTIDE SEQUENCE</scope>
    <source>
        <strain evidence="1">H3</strain>
        <tissue evidence="1">Leaf</tissue>
    </source>
</reference>
<proteinExistence type="predicted"/>
<evidence type="ECO:0000313" key="1">
    <source>
        <dbReference type="EMBL" id="KAI5069070.1"/>
    </source>
</evidence>
<name>A0A9D4ZD50_ADICA</name>
<keyword evidence="2" id="KW-1185">Reference proteome</keyword>
<sequence>MDDEGILPPLRPRHPSLEAIYEATSFSTFLIQEEEDLPINILDPLKENTLSMKDAIASPEGEYWIESMKDSASST</sequence>
<dbReference type="EMBL" id="JABFUD020000015">
    <property type="protein sequence ID" value="KAI5069070.1"/>
    <property type="molecule type" value="Genomic_DNA"/>
</dbReference>
<gene>
    <name evidence="1" type="ORF">GOP47_0015371</name>
</gene>